<reference evidence="3" key="1">
    <citation type="journal article" date="2021" name="bioRxiv">
        <title>Whole Genome Assembly and Annotation of Northern Wild Rice, Zizania palustris L., Supports a Whole Genome Duplication in the Zizania Genus.</title>
        <authorList>
            <person name="Haas M."/>
            <person name="Kono T."/>
            <person name="Macchietto M."/>
            <person name="Millas R."/>
            <person name="McGilp L."/>
            <person name="Shao M."/>
            <person name="Duquette J."/>
            <person name="Hirsch C.N."/>
            <person name="Kimball J."/>
        </authorList>
    </citation>
    <scope>NUCLEOTIDE SEQUENCE</scope>
    <source>
        <tissue evidence="3">Fresh leaf tissue</tissue>
    </source>
</reference>
<evidence type="ECO:0000256" key="1">
    <source>
        <dbReference type="RuleBase" id="RU362006"/>
    </source>
</evidence>
<proteinExistence type="inferred from homology"/>
<dbReference type="GO" id="GO:0016020">
    <property type="term" value="C:membrane"/>
    <property type="evidence" value="ECO:0007669"/>
    <property type="project" value="UniProtKB-SubCell"/>
</dbReference>
<comment type="subcellular location">
    <subcellularLocation>
        <location evidence="1">Membrane</location>
        <topology evidence="1">Multi-pass membrane protein</topology>
    </subcellularLocation>
</comment>
<dbReference type="PANTHER" id="PTHR12300:SF178">
    <property type="entry name" value="HVA22-LIKE PROTEIN"/>
    <property type="match status" value="1"/>
</dbReference>
<dbReference type="OrthoDB" id="434647at2759"/>
<comment type="caution">
    <text evidence="3">The sequence shown here is derived from an EMBL/GenBank/DDBJ whole genome shotgun (WGS) entry which is preliminary data.</text>
</comment>
<evidence type="ECO:0000313" key="3">
    <source>
        <dbReference type="EMBL" id="KAG8089011.1"/>
    </source>
</evidence>
<accession>A0A8J5WGI5</accession>
<comment type="similarity">
    <text evidence="1">Belongs to the DP1 family.</text>
</comment>
<dbReference type="EMBL" id="JAAALK010000081">
    <property type="protein sequence ID" value="KAG8089011.1"/>
    <property type="molecule type" value="Genomic_DNA"/>
</dbReference>
<name>A0A8J5WGI5_ZIZPA</name>
<dbReference type="AlphaFoldDB" id="A0A8J5WGI5"/>
<dbReference type="Pfam" id="PF03134">
    <property type="entry name" value="TB2_DP1_HVA22"/>
    <property type="match status" value="1"/>
</dbReference>
<evidence type="ECO:0000256" key="2">
    <source>
        <dbReference type="SAM" id="MobiDB-lite"/>
    </source>
</evidence>
<dbReference type="Proteomes" id="UP000729402">
    <property type="component" value="Unassembled WGS sequence"/>
</dbReference>
<reference evidence="3" key="2">
    <citation type="submission" date="2021-02" db="EMBL/GenBank/DDBJ databases">
        <authorList>
            <person name="Kimball J.A."/>
            <person name="Haas M.W."/>
            <person name="Macchietto M."/>
            <person name="Kono T."/>
            <person name="Duquette J."/>
            <person name="Shao M."/>
        </authorList>
    </citation>
    <scope>NUCLEOTIDE SEQUENCE</scope>
    <source>
        <tissue evidence="3">Fresh leaf tissue</tissue>
    </source>
</reference>
<organism evidence="3 4">
    <name type="scientific">Zizania palustris</name>
    <name type="common">Northern wild rice</name>
    <dbReference type="NCBI Taxonomy" id="103762"/>
    <lineage>
        <taxon>Eukaryota</taxon>
        <taxon>Viridiplantae</taxon>
        <taxon>Streptophyta</taxon>
        <taxon>Embryophyta</taxon>
        <taxon>Tracheophyta</taxon>
        <taxon>Spermatophyta</taxon>
        <taxon>Magnoliopsida</taxon>
        <taxon>Liliopsida</taxon>
        <taxon>Poales</taxon>
        <taxon>Poaceae</taxon>
        <taxon>BOP clade</taxon>
        <taxon>Oryzoideae</taxon>
        <taxon>Oryzeae</taxon>
        <taxon>Zizaniinae</taxon>
        <taxon>Zizania</taxon>
    </lineage>
</organism>
<gene>
    <name evidence="3" type="ORF">GUJ93_ZPchr0011g27163</name>
</gene>
<feature type="region of interest" description="Disordered" evidence="2">
    <location>
        <begin position="136"/>
        <end position="155"/>
    </location>
</feature>
<evidence type="ECO:0000313" key="4">
    <source>
        <dbReference type="Proteomes" id="UP000729402"/>
    </source>
</evidence>
<sequence length="186" mass="21474">MVISCESFVSWLVKCLLSFSPSYFKVHLCLFSSTRMPMYGEIKLAFFVYLWYPKTKGSDVVYDTFIRPTVMQYEPNIEERLLNLRAKSGQLLSFYIKNFADKGTALFMDVLRYVVSERPEAPISERSRSSGWNLFASHRRRSPSPPPRREPIFGDSDVDAARMAEVLRASVGSAMQRRPHHDNKSM</sequence>
<dbReference type="PANTHER" id="PTHR12300">
    <property type="entry name" value="HVA22-LIKE PROTEINS"/>
    <property type="match status" value="1"/>
</dbReference>
<keyword evidence="4" id="KW-1185">Reference proteome</keyword>
<dbReference type="InterPro" id="IPR004345">
    <property type="entry name" value="TB2_DP1_HVA22"/>
</dbReference>
<protein>
    <recommendedName>
        <fullName evidence="1">HVA22-like protein</fullName>
    </recommendedName>
</protein>